<name>A0AAD9GLE7_9STRA</name>
<keyword evidence="2" id="KW-1185">Reference proteome</keyword>
<protein>
    <submittedName>
        <fullName evidence="1">Uncharacterized protein</fullName>
    </submittedName>
</protein>
<proteinExistence type="predicted"/>
<accession>A0AAD9GLE7</accession>
<reference evidence="1" key="1">
    <citation type="submission" date="2023-08" db="EMBL/GenBank/DDBJ databases">
        <title>Reference Genome Resource for the Citrus Pathogen Phytophthora citrophthora.</title>
        <authorList>
            <person name="Moller H."/>
            <person name="Coetzee B."/>
            <person name="Rose L.J."/>
            <person name="Van Niekerk J.M."/>
        </authorList>
    </citation>
    <scope>NUCLEOTIDE SEQUENCE</scope>
    <source>
        <strain evidence="1">STE-U-9442</strain>
    </source>
</reference>
<sequence>MKYDVVVDLKKVLTDLKDGCELVQLHFKKEHVVTKVAVPCCSENVFSIDTNTKMARVIE</sequence>
<gene>
    <name evidence="1" type="ORF">P3T76_008133</name>
</gene>
<comment type="caution">
    <text evidence="1">The sequence shown here is derived from an EMBL/GenBank/DDBJ whole genome shotgun (WGS) entry which is preliminary data.</text>
</comment>
<dbReference type="Proteomes" id="UP001259832">
    <property type="component" value="Unassembled WGS sequence"/>
</dbReference>
<evidence type="ECO:0000313" key="1">
    <source>
        <dbReference type="EMBL" id="KAK1940682.1"/>
    </source>
</evidence>
<dbReference type="AlphaFoldDB" id="A0AAD9GLE7"/>
<evidence type="ECO:0000313" key="2">
    <source>
        <dbReference type="Proteomes" id="UP001259832"/>
    </source>
</evidence>
<organism evidence="1 2">
    <name type="scientific">Phytophthora citrophthora</name>
    <dbReference type="NCBI Taxonomy" id="4793"/>
    <lineage>
        <taxon>Eukaryota</taxon>
        <taxon>Sar</taxon>
        <taxon>Stramenopiles</taxon>
        <taxon>Oomycota</taxon>
        <taxon>Peronosporomycetes</taxon>
        <taxon>Peronosporales</taxon>
        <taxon>Peronosporaceae</taxon>
        <taxon>Phytophthora</taxon>
    </lineage>
</organism>
<dbReference type="EMBL" id="JASMQC010000014">
    <property type="protein sequence ID" value="KAK1940682.1"/>
    <property type="molecule type" value="Genomic_DNA"/>
</dbReference>